<dbReference type="EMBL" id="MU167352">
    <property type="protein sequence ID" value="KAG0142329.1"/>
    <property type="molecule type" value="Genomic_DNA"/>
</dbReference>
<feature type="chain" id="PRO_5040348791" evidence="1">
    <location>
        <begin position="26"/>
        <end position="94"/>
    </location>
</feature>
<feature type="signal peptide" evidence="1">
    <location>
        <begin position="1"/>
        <end position="25"/>
    </location>
</feature>
<evidence type="ECO:0000256" key="1">
    <source>
        <dbReference type="SAM" id="SignalP"/>
    </source>
</evidence>
<name>A0A9P6T899_9BASI</name>
<dbReference type="AlphaFoldDB" id="A0A9P6T899"/>
<keyword evidence="1" id="KW-0732">Signal</keyword>
<proteinExistence type="predicted"/>
<dbReference type="Proteomes" id="UP000886653">
    <property type="component" value="Unassembled WGS sequence"/>
</dbReference>
<keyword evidence="3" id="KW-1185">Reference proteome</keyword>
<reference evidence="2" key="1">
    <citation type="submission" date="2013-11" db="EMBL/GenBank/DDBJ databases">
        <title>Genome sequence of the fusiform rust pathogen reveals effectors for host alternation and coevolution with pine.</title>
        <authorList>
            <consortium name="DOE Joint Genome Institute"/>
            <person name="Smith K."/>
            <person name="Pendleton A."/>
            <person name="Kubisiak T."/>
            <person name="Anderson C."/>
            <person name="Salamov A."/>
            <person name="Aerts A."/>
            <person name="Riley R."/>
            <person name="Clum A."/>
            <person name="Lindquist E."/>
            <person name="Ence D."/>
            <person name="Campbell M."/>
            <person name="Kronenberg Z."/>
            <person name="Feau N."/>
            <person name="Dhillon B."/>
            <person name="Hamelin R."/>
            <person name="Burleigh J."/>
            <person name="Smith J."/>
            <person name="Yandell M."/>
            <person name="Nelson C."/>
            <person name="Grigoriev I."/>
            <person name="Davis J."/>
        </authorList>
    </citation>
    <scope>NUCLEOTIDE SEQUENCE</scope>
    <source>
        <strain evidence="2">G11</strain>
    </source>
</reference>
<gene>
    <name evidence="2" type="ORF">CROQUDRAFT_662704</name>
</gene>
<evidence type="ECO:0000313" key="3">
    <source>
        <dbReference type="Proteomes" id="UP000886653"/>
    </source>
</evidence>
<evidence type="ECO:0000313" key="2">
    <source>
        <dbReference type="EMBL" id="KAG0142329.1"/>
    </source>
</evidence>
<accession>A0A9P6T899</accession>
<organism evidence="2 3">
    <name type="scientific">Cronartium quercuum f. sp. fusiforme G11</name>
    <dbReference type="NCBI Taxonomy" id="708437"/>
    <lineage>
        <taxon>Eukaryota</taxon>
        <taxon>Fungi</taxon>
        <taxon>Dikarya</taxon>
        <taxon>Basidiomycota</taxon>
        <taxon>Pucciniomycotina</taxon>
        <taxon>Pucciniomycetes</taxon>
        <taxon>Pucciniales</taxon>
        <taxon>Coleosporiaceae</taxon>
        <taxon>Cronartium</taxon>
    </lineage>
</organism>
<protein>
    <submittedName>
        <fullName evidence="2">Uncharacterized protein</fullName>
    </submittedName>
</protein>
<comment type="caution">
    <text evidence="2">The sequence shown here is derived from an EMBL/GenBank/DDBJ whole genome shotgun (WGS) entry which is preliminary data.</text>
</comment>
<sequence>MLINTPGNLWALVLLLLNLVAITVSEIAVCKGGIPVLMLTKNSGLSTIYLVGANPTTAGGSCLCSGSLACSSVPSGMNLGDFQGATCSTTDTCS</sequence>